<gene>
    <name evidence="2" type="ORF">UFOPK2366_01308</name>
</gene>
<keyword evidence="1" id="KW-0812">Transmembrane</keyword>
<proteinExistence type="predicted"/>
<keyword evidence="1" id="KW-1133">Transmembrane helix</keyword>
<evidence type="ECO:0000256" key="1">
    <source>
        <dbReference type="SAM" id="Phobius"/>
    </source>
</evidence>
<evidence type="ECO:0000313" key="2">
    <source>
        <dbReference type="EMBL" id="CAB4702019.1"/>
    </source>
</evidence>
<feature type="transmembrane region" description="Helical" evidence="1">
    <location>
        <begin position="65"/>
        <end position="83"/>
    </location>
</feature>
<feature type="transmembrane region" description="Helical" evidence="1">
    <location>
        <begin position="156"/>
        <end position="176"/>
    </location>
</feature>
<dbReference type="EMBL" id="CAEZXM010000255">
    <property type="protein sequence ID" value="CAB4702019.1"/>
    <property type="molecule type" value="Genomic_DNA"/>
</dbReference>
<reference evidence="2" key="1">
    <citation type="submission" date="2020-05" db="EMBL/GenBank/DDBJ databases">
        <authorList>
            <person name="Chiriac C."/>
            <person name="Salcher M."/>
            <person name="Ghai R."/>
            <person name="Kavagutti S V."/>
        </authorList>
    </citation>
    <scope>NUCLEOTIDE SEQUENCE</scope>
</reference>
<accession>A0A6J6PT89</accession>
<feature type="transmembrane region" description="Helical" evidence="1">
    <location>
        <begin position="6"/>
        <end position="28"/>
    </location>
</feature>
<name>A0A6J6PT89_9ZZZZ</name>
<feature type="transmembrane region" description="Helical" evidence="1">
    <location>
        <begin position="40"/>
        <end position="59"/>
    </location>
</feature>
<feature type="transmembrane region" description="Helical" evidence="1">
    <location>
        <begin position="257"/>
        <end position="278"/>
    </location>
</feature>
<sequence>MYPFTAWLGPVAGFNLLVALTPVANTLAARRSLRVLTGRSGFSVSLGALVLGFSPMVMMHNGARMQLVFQAVALLLLAELFALGRAALEGAPMSRRRAVAAGALAGLQMWIGSEQLAIVMIVVAVSLLVALTLARLTASLPARSTLHWRRRDLGSLALGFAVMLLVAAPFLAEFLFGSQRYADGYHVAARPLFGLRIANLVTPTEATLFHAHIPLAIDRVQMSVFRDEDTGYVGLLALGCVLVALATWRRRTTLQRAAVLVGLGCFALALGPTIRWSGTGDGLPGPWRLLEHLPVLREIVANRMSLGLFLMLGVLVATVGQSAMAAEPPRQRGAERSFRTLCWCAPLLLLPAQFHHTKAVSASAAELLRERCRNTLVVTTPQPLEQEGMAWQARSDFAFDLYRGFAFRSTTLPKGDRLLIDDIAERGSGDDAAITAAASQLSSLGIGCVVTPSKSLDVADNLAPVLGPPLVAGDVAVWALR</sequence>
<feature type="transmembrane region" description="Helical" evidence="1">
    <location>
        <begin position="306"/>
        <end position="326"/>
    </location>
</feature>
<organism evidence="2">
    <name type="scientific">freshwater metagenome</name>
    <dbReference type="NCBI Taxonomy" id="449393"/>
    <lineage>
        <taxon>unclassified sequences</taxon>
        <taxon>metagenomes</taxon>
        <taxon>ecological metagenomes</taxon>
    </lineage>
</organism>
<feature type="transmembrane region" description="Helical" evidence="1">
    <location>
        <begin position="117"/>
        <end position="136"/>
    </location>
</feature>
<protein>
    <submittedName>
        <fullName evidence="2">Unannotated protein</fullName>
    </submittedName>
</protein>
<dbReference type="AlphaFoldDB" id="A0A6J6PT89"/>
<keyword evidence="1" id="KW-0472">Membrane</keyword>